<evidence type="ECO:0000256" key="2">
    <source>
        <dbReference type="ARBA" id="ARBA00023136"/>
    </source>
</evidence>
<evidence type="ECO:0000256" key="1">
    <source>
        <dbReference type="ARBA" id="ARBA00022593"/>
    </source>
</evidence>
<dbReference type="PANTHER" id="PTHR12652">
    <property type="entry name" value="PEROXISOMAL BIOGENESIS FACTOR 11"/>
    <property type="match status" value="1"/>
</dbReference>
<dbReference type="AlphaFoldDB" id="A0A9N9CUZ6"/>
<proteinExistence type="predicted"/>
<dbReference type="InterPro" id="IPR008733">
    <property type="entry name" value="PEX11"/>
</dbReference>
<reference evidence="6" key="1">
    <citation type="submission" date="2021-06" db="EMBL/GenBank/DDBJ databases">
        <authorList>
            <person name="Kallberg Y."/>
            <person name="Tangrot J."/>
            <person name="Rosling A."/>
        </authorList>
    </citation>
    <scope>NUCLEOTIDE SEQUENCE</scope>
    <source>
        <strain evidence="6">CL551</strain>
    </source>
</reference>
<organism evidence="6 7">
    <name type="scientific">Acaulospora morrowiae</name>
    <dbReference type="NCBI Taxonomy" id="94023"/>
    <lineage>
        <taxon>Eukaryota</taxon>
        <taxon>Fungi</taxon>
        <taxon>Fungi incertae sedis</taxon>
        <taxon>Mucoromycota</taxon>
        <taxon>Glomeromycotina</taxon>
        <taxon>Glomeromycetes</taxon>
        <taxon>Diversisporales</taxon>
        <taxon>Acaulosporaceae</taxon>
        <taxon>Acaulospora</taxon>
    </lineage>
</organism>
<keyword evidence="2 5" id="KW-0472">Membrane</keyword>
<evidence type="ECO:0000256" key="3">
    <source>
        <dbReference type="ARBA" id="ARBA00023140"/>
    </source>
</evidence>
<evidence type="ECO:0000256" key="4">
    <source>
        <dbReference type="ARBA" id="ARBA00046271"/>
    </source>
</evidence>
<keyword evidence="7" id="KW-1185">Reference proteome</keyword>
<keyword evidence="1" id="KW-0962">Peroxisome biogenesis</keyword>
<name>A0A9N9CUZ6_9GLOM</name>
<dbReference type="GO" id="GO:0005778">
    <property type="term" value="C:peroxisomal membrane"/>
    <property type="evidence" value="ECO:0007669"/>
    <property type="project" value="UniProtKB-SubCell"/>
</dbReference>
<comment type="subcellular location">
    <subcellularLocation>
        <location evidence="4">Peroxisome membrane</location>
    </subcellularLocation>
</comment>
<keyword evidence="5" id="KW-0812">Transmembrane</keyword>
<keyword evidence="3" id="KW-0576">Peroxisome</keyword>
<dbReference type="PANTHER" id="PTHR12652:SF50">
    <property type="entry name" value="PEROXIN 11"/>
    <property type="match status" value="1"/>
</dbReference>
<sequence>MLDAIQHPVVAKSLKYAGTTVGRDKAYRGVQYFARFLTWYLSRKGYEKETVQRFNNLKSTLGSSRKLMRLGKFIEHLQNASKAFNDTDGFSKATTVGRQLSYSVYLFLDTFSWIHASGVYKFNQIKKINENAYRFWLFGIVFSLIHGVYKLNQNRHRRNYYERINKSKIAESGEHSNIRAETAKLRTEHKNLVRQFITDILDILIPATALGHIKVEDGLVGLAGVISSVLGAQSQWNKVSNLK</sequence>
<evidence type="ECO:0000313" key="7">
    <source>
        <dbReference type="Proteomes" id="UP000789342"/>
    </source>
</evidence>
<dbReference type="Proteomes" id="UP000789342">
    <property type="component" value="Unassembled WGS sequence"/>
</dbReference>
<gene>
    <name evidence="6" type="ORF">AMORRO_LOCUS8267</name>
</gene>
<dbReference type="EMBL" id="CAJVPV010006892">
    <property type="protein sequence ID" value="CAG8612115.1"/>
    <property type="molecule type" value="Genomic_DNA"/>
</dbReference>
<keyword evidence="5" id="KW-1133">Transmembrane helix</keyword>
<dbReference type="Pfam" id="PF05648">
    <property type="entry name" value="PEX11"/>
    <property type="match status" value="1"/>
</dbReference>
<dbReference type="OrthoDB" id="411017at2759"/>
<dbReference type="GO" id="GO:0016559">
    <property type="term" value="P:peroxisome fission"/>
    <property type="evidence" value="ECO:0007669"/>
    <property type="project" value="InterPro"/>
</dbReference>
<accession>A0A9N9CUZ6</accession>
<feature type="transmembrane region" description="Helical" evidence="5">
    <location>
        <begin position="132"/>
        <end position="149"/>
    </location>
</feature>
<feature type="transmembrane region" description="Helical" evidence="5">
    <location>
        <begin position="102"/>
        <end position="120"/>
    </location>
</feature>
<evidence type="ECO:0000313" key="6">
    <source>
        <dbReference type="EMBL" id="CAG8612115.1"/>
    </source>
</evidence>
<evidence type="ECO:0000256" key="5">
    <source>
        <dbReference type="SAM" id="Phobius"/>
    </source>
</evidence>
<protein>
    <submittedName>
        <fullName evidence="6">13848_t:CDS:1</fullName>
    </submittedName>
</protein>
<comment type="caution">
    <text evidence="6">The sequence shown here is derived from an EMBL/GenBank/DDBJ whole genome shotgun (WGS) entry which is preliminary data.</text>
</comment>